<reference evidence="2 3" key="1">
    <citation type="journal article" date="2018" name="Nat. Ecol. Evol.">
        <title>Genomic signatures of mitonuclear coevolution across populations of Tigriopus californicus.</title>
        <authorList>
            <person name="Barreto F.S."/>
            <person name="Watson E.T."/>
            <person name="Lima T.G."/>
            <person name="Willett C.S."/>
            <person name="Edmands S."/>
            <person name="Li W."/>
            <person name="Burton R.S."/>
        </authorList>
    </citation>
    <scope>NUCLEOTIDE SEQUENCE [LARGE SCALE GENOMIC DNA]</scope>
    <source>
        <strain evidence="2 3">San Diego</strain>
    </source>
</reference>
<dbReference type="Gene3D" id="3.20.80.10">
    <property type="entry name" value="Regulatory factor, effector binding domain"/>
    <property type="match status" value="1"/>
</dbReference>
<dbReference type="SUPFAM" id="SSF55136">
    <property type="entry name" value="Probable bacterial effector-binding domain"/>
    <property type="match status" value="1"/>
</dbReference>
<proteinExistence type="inferred from homology"/>
<gene>
    <name evidence="2" type="ORF">TCAL_11193</name>
</gene>
<sequence>MSLLLQGFMGTFEGAPYTVTKTHDNGLEEREYTPYKWAATKFVPNIDGDDPGQSTSPMFRRLFNYITGENETKQKIAMTIPVSTWVSTEKQGAEQSREMCFYIGQDIQDNPPKPTNEHVYIVERKPMTILTRKISGYPNETTWKQEYQNILEMAKDMNVDVDQTGYYQNGYDAPQKFINRRNELWLVKKPPQEP</sequence>
<name>A0A553PPI4_TIGCA</name>
<organism evidence="2 3">
    <name type="scientific">Tigriopus californicus</name>
    <name type="common">Marine copepod</name>
    <dbReference type="NCBI Taxonomy" id="6832"/>
    <lineage>
        <taxon>Eukaryota</taxon>
        <taxon>Metazoa</taxon>
        <taxon>Ecdysozoa</taxon>
        <taxon>Arthropoda</taxon>
        <taxon>Crustacea</taxon>
        <taxon>Multicrustacea</taxon>
        <taxon>Hexanauplia</taxon>
        <taxon>Copepoda</taxon>
        <taxon>Harpacticoida</taxon>
        <taxon>Harpacticidae</taxon>
        <taxon>Tigriopus</taxon>
    </lineage>
</organism>
<comment type="similarity">
    <text evidence="1">Belongs to the HEBP family.</text>
</comment>
<dbReference type="STRING" id="6832.A0A553PPI4"/>
<dbReference type="Pfam" id="PF04832">
    <property type="entry name" value="SOUL"/>
    <property type="match status" value="1"/>
</dbReference>
<dbReference type="EMBL" id="VCGU01000002">
    <property type="protein sequence ID" value="TRY79576.1"/>
    <property type="molecule type" value="Genomic_DNA"/>
</dbReference>
<dbReference type="PANTHER" id="PTHR11220">
    <property type="entry name" value="HEME-BINDING PROTEIN-RELATED"/>
    <property type="match status" value="1"/>
</dbReference>
<protein>
    <recommendedName>
        <fullName evidence="4">Heme-binding protein 2</fullName>
    </recommendedName>
</protein>
<dbReference type="OMA" id="RDAFYCA"/>
<dbReference type="InterPro" id="IPR011256">
    <property type="entry name" value="Reg_factor_effector_dom_sf"/>
</dbReference>
<dbReference type="AlphaFoldDB" id="A0A553PPI4"/>
<accession>A0A553PPI4</accession>
<evidence type="ECO:0008006" key="4">
    <source>
        <dbReference type="Google" id="ProtNLM"/>
    </source>
</evidence>
<dbReference type="InterPro" id="IPR006917">
    <property type="entry name" value="SOUL_heme-bd"/>
</dbReference>
<dbReference type="Proteomes" id="UP000318571">
    <property type="component" value="Chromosome 6"/>
</dbReference>
<dbReference type="PANTHER" id="PTHR11220:SF73">
    <property type="entry name" value="HEME-BINDING PROTEIN 2"/>
    <property type="match status" value="1"/>
</dbReference>
<dbReference type="OrthoDB" id="6424451at2759"/>
<keyword evidence="3" id="KW-1185">Reference proteome</keyword>
<evidence type="ECO:0000256" key="1">
    <source>
        <dbReference type="ARBA" id="ARBA00009817"/>
    </source>
</evidence>
<evidence type="ECO:0000313" key="3">
    <source>
        <dbReference type="Proteomes" id="UP000318571"/>
    </source>
</evidence>
<dbReference type="FunFam" id="3.20.80.10:FF:000002">
    <property type="entry name" value="Heme-binding protein 2"/>
    <property type="match status" value="1"/>
</dbReference>
<evidence type="ECO:0000313" key="2">
    <source>
        <dbReference type="EMBL" id="TRY79576.1"/>
    </source>
</evidence>
<comment type="caution">
    <text evidence="2">The sequence shown here is derived from an EMBL/GenBank/DDBJ whole genome shotgun (WGS) entry which is preliminary data.</text>
</comment>